<evidence type="ECO:0000259" key="7">
    <source>
        <dbReference type="PROSITE" id="PS51918"/>
    </source>
</evidence>
<evidence type="ECO:0000256" key="6">
    <source>
        <dbReference type="ARBA" id="ARBA00023014"/>
    </source>
</evidence>
<keyword evidence="5" id="KW-0408">Iron</keyword>
<dbReference type="Pfam" id="PF04055">
    <property type="entry name" value="Radical_SAM"/>
    <property type="match status" value="1"/>
</dbReference>
<feature type="domain" description="Radical SAM core" evidence="7">
    <location>
        <begin position="14"/>
        <end position="230"/>
    </location>
</feature>
<dbReference type="Gene3D" id="3.20.20.70">
    <property type="entry name" value="Aldolase class I"/>
    <property type="match status" value="1"/>
</dbReference>
<dbReference type="RefSeq" id="WP_394219872.1">
    <property type="nucleotide sequence ID" value="NZ_OZ020628.2"/>
</dbReference>
<evidence type="ECO:0000256" key="3">
    <source>
        <dbReference type="ARBA" id="ARBA00022691"/>
    </source>
</evidence>
<dbReference type="STRING" id="2325.TKV_c03540"/>
<keyword evidence="6" id="KW-0411">Iron-sulfur</keyword>
<dbReference type="InterPro" id="IPR006638">
    <property type="entry name" value="Elp3/MiaA/NifB-like_rSAM"/>
</dbReference>
<evidence type="ECO:0000256" key="5">
    <source>
        <dbReference type="ARBA" id="ARBA00023004"/>
    </source>
</evidence>
<dbReference type="PANTHER" id="PTHR11228:SF7">
    <property type="entry name" value="PQQA PEPTIDE CYCLASE"/>
    <property type="match status" value="1"/>
</dbReference>
<dbReference type="SFLD" id="SFLDG01067">
    <property type="entry name" value="SPASM/twitch_domain_containing"/>
    <property type="match status" value="1"/>
</dbReference>
<evidence type="ECO:0000256" key="4">
    <source>
        <dbReference type="ARBA" id="ARBA00022723"/>
    </source>
</evidence>
<dbReference type="AlphaFoldDB" id="A0A097AP34"/>
<dbReference type="EMBL" id="CP009170">
    <property type="protein sequence ID" value="AIS51558.1"/>
    <property type="molecule type" value="Genomic_DNA"/>
</dbReference>
<gene>
    <name evidence="8" type="ORF">TKV_c03540</name>
</gene>
<dbReference type="PROSITE" id="PS51918">
    <property type="entry name" value="RADICAL_SAM"/>
    <property type="match status" value="1"/>
</dbReference>
<dbReference type="GO" id="GO:0051539">
    <property type="term" value="F:4 iron, 4 sulfur cluster binding"/>
    <property type="evidence" value="ECO:0007669"/>
    <property type="project" value="UniProtKB-KW"/>
</dbReference>
<reference evidence="9" key="1">
    <citation type="journal article" date="2015" name="Genome Announc.">
        <title>Whole-Genome Sequences of 80 Environmental and Clinical Isolates of Burkholderia pseudomallei.</title>
        <authorList>
            <person name="Johnson S.L."/>
            <person name="Baker A.L."/>
            <person name="Chain P.S."/>
            <person name="Currie B.J."/>
            <person name="Daligault H.E."/>
            <person name="Davenport K.W."/>
            <person name="Davis C.B."/>
            <person name="Inglis T.J."/>
            <person name="Kaestli M."/>
            <person name="Koren S."/>
            <person name="Mayo M."/>
            <person name="Merritt A.J."/>
            <person name="Price E.P."/>
            <person name="Sarovich D.S."/>
            <person name="Warner J."/>
            <person name="Rosovitz M.J."/>
        </authorList>
    </citation>
    <scope>NUCLEOTIDE SEQUENCE [LARGE SCALE GENOMIC DNA]</scope>
    <source>
        <strain evidence="9">DSM 2030</strain>
    </source>
</reference>
<dbReference type="InterPro" id="IPR017200">
    <property type="entry name" value="PqqE-like"/>
</dbReference>
<dbReference type="InterPro" id="IPR013785">
    <property type="entry name" value="Aldolase_TIM"/>
</dbReference>
<dbReference type="InterPro" id="IPR007197">
    <property type="entry name" value="rSAM"/>
</dbReference>
<dbReference type="SFLD" id="SFLDG01386">
    <property type="entry name" value="main_SPASM_domain-containing"/>
    <property type="match status" value="1"/>
</dbReference>
<dbReference type="HOGENOM" id="CLU_009273_4_1_9"/>
<dbReference type="eggNOG" id="COG0535">
    <property type="taxonomic scope" value="Bacteria"/>
</dbReference>
<organism evidence="8 9">
    <name type="scientific">Thermoanaerobacter kivui</name>
    <name type="common">Acetogenium kivui</name>
    <dbReference type="NCBI Taxonomy" id="2325"/>
    <lineage>
        <taxon>Bacteria</taxon>
        <taxon>Bacillati</taxon>
        <taxon>Bacillota</taxon>
        <taxon>Clostridia</taxon>
        <taxon>Thermoanaerobacterales</taxon>
        <taxon>Thermoanaerobacteraceae</taxon>
        <taxon>Thermoanaerobacter</taxon>
    </lineage>
</organism>
<name>A0A097AP34_THEKI</name>
<sequence>MEEQSMSINYAEVLKGPHQLAFDITNKCNFRCLHCYNSSGENIVVNNELTDEEVINFIKEIGEMKLFNVCFRGGEPLIRKELIYKCAKLLIEAGTTYVSLVTNGYLMTEDIAYQLKKSGIDRIQISIDGACPTTHDKLRNKKGAFDKAIKAIKILKNVGISNIDVSFCPTSFNIAEFDEVHSLLNELGIKELRVQPLMLLGRANQHLNKIMPTQFQYRQLVKRIHAINLRGKNPIVEWGDPVDHLIRFRTIAANCVSYVSIRANGDIVASPYLPLVVGNIRKYKFSEYWKAGLVTLWQNELPKKNGTKYTFYNGYE</sequence>
<evidence type="ECO:0000313" key="9">
    <source>
        <dbReference type="Proteomes" id="UP000029669"/>
    </source>
</evidence>
<evidence type="ECO:0000313" key="8">
    <source>
        <dbReference type="EMBL" id="AIS51558.1"/>
    </source>
</evidence>
<keyword evidence="4" id="KW-0479">Metal-binding</keyword>
<dbReference type="KEGG" id="tki:TKV_c03540"/>
<dbReference type="CDD" id="cd01335">
    <property type="entry name" value="Radical_SAM"/>
    <property type="match status" value="1"/>
</dbReference>
<dbReference type="SMART" id="SM00729">
    <property type="entry name" value="Elp3"/>
    <property type="match status" value="1"/>
</dbReference>
<keyword evidence="2" id="KW-0004">4Fe-4S</keyword>
<dbReference type="PIRSF" id="PIRSF037420">
    <property type="entry name" value="PQQ_syn_pqqE"/>
    <property type="match status" value="1"/>
</dbReference>
<dbReference type="GO" id="GO:0003824">
    <property type="term" value="F:catalytic activity"/>
    <property type="evidence" value="ECO:0007669"/>
    <property type="project" value="InterPro"/>
</dbReference>
<evidence type="ECO:0000256" key="1">
    <source>
        <dbReference type="ARBA" id="ARBA00001966"/>
    </source>
</evidence>
<dbReference type="Proteomes" id="UP000029669">
    <property type="component" value="Chromosome"/>
</dbReference>
<comment type="cofactor">
    <cofactor evidence="1">
        <name>[4Fe-4S] cluster</name>
        <dbReference type="ChEBI" id="CHEBI:49883"/>
    </cofactor>
</comment>
<dbReference type="InterPro" id="IPR058240">
    <property type="entry name" value="rSAM_sf"/>
</dbReference>
<protein>
    <submittedName>
        <fullName evidence="8">Radical SAM domain-containing protein</fullName>
    </submittedName>
</protein>
<keyword evidence="9" id="KW-1185">Reference proteome</keyword>
<keyword evidence="3" id="KW-0949">S-adenosyl-L-methionine</keyword>
<evidence type="ECO:0000256" key="2">
    <source>
        <dbReference type="ARBA" id="ARBA00022485"/>
    </source>
</evidence>
<accession>A0A097AP34</accession>
<dbReference type="PANTHER" id="PTHR11228">
    <property type="entry name" value="RADICAL SAM DOMAIN PROTEIN"/>
    <property type="match status" value="1"/>
</dbReference>
<dbReference type="GO" id="GO:0046872">
    <property type="term" value="F:metal ion binding"/>
    <property type="evidence" value="ECO:0007669"/>
    <property type="project" value="UniProtKB-KW"/>
</dbReference>
<proteinExistence type="predicted"/>
<dbReference type="SFLD" id="SFLDS00029">
    <property type="entry name" value="Radical_SAM"/>
    <property type="match status" value="1"/>
</dbReference>
<dbReference type="SUPFAM" id="SSF102114">
    <property type="entry name" value="Radical SAM enzymes"/>
    <property type="match status" value="1"/>
</dbReference>
<dbReference type="InterPro" id="IPR050377">
    <property type="entry name" value="Radical_SAM_PqqE_MftC-like"/>
</dbReference>